<gene>
    <name evidence="2" type="ORF">GCM10023149_12610</name>
</gene>
<dbReference type="InterPro" id="IPR000182">
    <property type="entry name" value="GNAT_dom"/>
</dbReference>
<organism evidence="2 3">
    <name type="scientific">Mucilaginibacter gynuensis</name>
    <dbReference type="NCBI Taxonomy" id="1302236"/>
    <lineage>
        <taxon>Bacteria</taxon>
        <taxon>Pseudomonadati</taxon>
        <taxon>Bacteroidota</taxon>
        <taxon>Sphingobacteriia</taxon>
        <taxon>Sphingobacteriales</taxon>
        <taxon>Sphingobacteriaceae</taxon>
        <taxon>Mucilaginibacter</taxon>
    </lineage>
</organism>
<sequence>MEKPGQPDILLKPLTEADSEAFYDLYALPQLQQSFGGSPFLPGETPVDFTRRIIASCFYIRTIRASEAPERIIGDCALHHHNPAESSVEIGGVLHPDYSGRSVMRKAFILTISFAGQIPGCRMVRGITRKDNLQAIRLCEKLGFVKQASVKDEVVMIKFLP</sequence>
<evidence type="ECO:0000313" key="2">
    <source>
        <dbReference type="EMBL" id="GAA4315842.1"/>
    </source>
</evidence>
<evidence type="ECO:0000313" key="3">
    <source>
        <dbReference type="Proteomes" id="UP001500582"/>
    </source>
</evidence>
<accession>A0ABP8G275</accession>
<dbReference type="RefSeq" id="WP_345210161.1">
    <property type="nucleotide sequence ID" value="NZ_BAABFT010000002.1"/>
</dbReference>
<evidence type="ECO:0000259" key="1">
    <source>
        <dbReference type="PROSITE" id="PS51186"/>
    </source>
</evidence>
<dbReference type="InterPro" id="IPR051531">
    <property type="entry name" value="N-acetyltransferase"/>
</dbReference>
<dbReference type="Proteomes" id="UP001500582">
    <property type="component" value="Unassembled WGS sequence"/>
</dbReference>
<reference evidence="3" key="1">
    <citation type="journal article" date="2019" name="Int. J. Syst. Evol. Microbiol.">
        <title>The Global Catalogue of Microorganisms (GCM) 10K type strain sequencing project: providing services to taxonomists for standard genome sequencing and annotation.</title>
        <authorList>
            <consortium name="The Broad Institute Genomics Platform"/>
            <consortium name="The Broad Institute Genome Sequencing Center for Infectious Disease"/>
            <person name="Wu L."/>
            <person name="Ma J."/>
        </authorList>
    </citation>
    <scope>NUCLEOTIDE SEQUENCE [LARGE SCALE GENOMIC DNA]</scope>
    <source>
        <strain evidence="3">JCM 17705</strain>
    </source>
</reference>
<dbReference type="PANTHER" id="PTHR43792:SF16">
    <property type="entry name" value="N-ACETYLTRANSFERASE DOMAIN-CONTAINING PROTEIN"/>
    <property type="match status" value="1"/>
</dbReference>
<protein>
    <submittedName>
        <fullName evidence="2">GNAT family protein</fullName>
    </submittedName>
</protein>
<comment type="caution">
    <text evidence="2">The sequence shown here is derived from an EMBL/GenBank/DDBJ whole genome shotgun (WGS) entry which is preliminary data.</text>
</comment>
<name>A0ABP8G275_9SPHI</name>
<dbReference type="Gene3D" id="3.40.630.30">
    <property type="match status" value="1"/>
</dbReference>
<proteinExistence type="predicted"/>
<dbReference type="PANTHER" id="PTHR43792">
    <property type="entry name" value="GNAT FAMILY, PUTATIVE (AFU_ORTHOLOGUE AFUA_3G00765)-RELATED-RELATED"/>
    <property type="match status" value="1"/>
</dbReference>
<dbReference type="InterPro" id="IPR016181">
    <property type="entry name" value="Acyl_CoA_acyltransferase"/>
</dbReference>
<dbReference type="Pfam" id="PF13302">
    <property type="entry name" value="Acetyltransf_3"/>
    <property type="match status" value="1"/>
</dbReference>
<feature type="domain" description="N-acetyltransferase" evidence="1">
    <location>
        <begin position="9"/>
        <end position="161"/>
    </location>
</feature>
<dbReference type="SUPFAM" id="SSF55729">
    <property type="entry name" value="Acyl-CoA N-acyltransferases (Nat)"/>
    <property type="match status" value="1"/>
</dbReference>
<keyword evidence="3" id="KW-1185">Reference proteome</keyword>
<dbReference type="EMBL" id="BAABFT010000002">
    <property type="protein sequence ID" value="GAA4315842.1"/>
    <property type="molecule type" value="Genomic_DNA"/>
</dbReference>
<dbReference type="PROSITE" id="PS51186">
    <property type="entry name" value="GNAT"/>
    <property type="match status" value="1"/>
</dbReference>